<accession>A0ABP9TYC7</accession>
<organism evidence="1 2">
    <name type="scientific">Candidatus Rickettsia kedanie</name>
    <dbReference type="NCBI Taxonomy" id="3115352"/>
    <lineage>
        <taxon>Bacteria</taxon>
        <taxon>Pseudomonadati</taxon>
        <taxon>Pseudomonadota</taxon>
        <taxon>Alphaproteobacteria</taxon>
        <taxon>Rickettsiales</taxon>
        <taxon>Rickettsiaceae</taxon>
        <taxon>Rickettsieae</taxon>
        <taxon>Rickettsia</taxon>
        <taxon>spotted fever group</taxon>
    </lineage>
</organism>
<name>A0ABP9TYC7_9RICK</name>
<proteinExistence type="predicted"/>
<evidence type="ECO:0000313" key="1">
    <source>
        <dbReference type="EMBL" id="GAA5252735.1"/>
    </source>
</evidence>
<keyword evidence="2" id="KW-1185">Reference proteome</keyword>
<dbReference type="Proteomes" id="UP001628124">
    <property type="component" value="Unassembled WGS sequence"/>
</dbReference>
<reference evidence="1 2" key="1">
    <citation type="journal article" date="2024" name="Microbiol. Immunol.">
        <title>Discovery of a novel spotted fever group Rickettsia, 'Candidatus Rickettsia kedanie,' in unfed larval chigger mites, Leptotrombidium scutellare.</title>
        <authorList>
            <person name="Ogawa M."/>
            <person name="Matsutani M."/>
            <person name="Katayama T."/>
            <person name="Takada N."/>
            <person name="Noda S."/>
            <person name="Takahashi M."/>
            <person name="Kageyama D."/>
            <person name="Hanaoka N."/>
            <person name="Ebihara H."/>
        </authorList>
    </citation>
    <scope>NUCLEOTIDE SEQUENCE [LARGE SCALE GENOMIC DNA]</scope>
    <source>
        <strain evidence="1 2">KNCP2-13</strain>
    </source>
</reference>
<gene>
    <name evidence="1" type="ORF">KNCP2_10230</name>
</gene>
<comment type="caution">
    <text evidence="1">The sequence shown here is derived from an EMBL/GenBank/DDBJ whole genome shotgun (WGS) entry which is preliminary data.</text>
</comment>
<sequence>MFIVNLKYNQEILINEGAGLPSVGKFITEYRKFLDTCYDQGYFILSGPIYPRIGGIILANIEKLS</sequence>
<dbReference type="EMBL" id="BAABMM010000036">
    <property type="protein sequence ID" value="GAA5252735.1"/>
    <property type="molecule type" value="Genomic_DNA"/>
</dbReference>
<protein>
    <submittedName>
        <fullName evidence="1">Uncharacterized protein</fullName>
    </submittedName>
</protein>
<evidence type="ECO:0000313" key="2">
    <source>
        <dbReference type="Proteomes" id="UP001628124"/>
    </source>
</evidence>